<comment type="similarity">
    <text evidence="2">Belongs to the etk/wzc family.</text>
</comment>
<evidence type="ECO:0000256" key="6">
    <source>
        <dbReference type="ARBA" id="ARBA00022777"/>
    </source>
</evidence>
<evidence type="ECO:0000256" key="3">
    <source>
        <dbReference type="ARBA" id="ARBA00011903"/>
    </source>
</evidence>
<dbReference type="Pfam" id="PF13614">
    <property type="entry name" value="AAA_31"/>
    <property type="match status" value="1"/>
</dbReference>
<evidence type="ECO:0000313" key="13">
    <source>
        <dbReference type="EMBL" id="MBB6144069.1"/>
    </source>
</evidence>
<organism evidence="13 14">
    <name type="scientific">Silvibacterium bohemicum</name>
    <dbReference type="NCBI Taxonomy" id="1577686"/>
    <lineage>
        <taxon>Bacteria</taxon>
        <taxon>Pseudomonadati</taxon>
        <taxon>Acidobacteriota</taxon>
        <taxon>Terriglobia</taxon>
        <taxon>Terriglobales</taxon>
        <taxon>Acidobacteriaceae</taxon>
        <taxon>Silvibacterium</taxon>
    </lineage>
</organism>
<dbReference type="CDD" id="cd05387">
    <property type="entry name" value="BY-kinase"/>
    <property type="match status" value="1"/>
</dbReference>
<proteinExistence type="inferred from homology"/>
<evidence type="ECO:0000256" key="1">
    <source>
        <dbReference type="ARBA" id="ARBA00007316"/>
    </source>
</evidence>
<keyword evidence="10" id="KW-0812">Transmembrane</keyword>
<sequence>MNSYLLEAPPSVEAGLTVNDIWKVVRRRSRVGFAILGTVVLLAAIYCAVTTRRYQASGIVQLQKESAAGLNMADIDGAPGAAAAADDALAANINLETQAGILTSDTLALRVINDLDLEHSRDFQPHFNPIGAVLGLFASKDAPEPAGLSLEDSPTRRTRAIHTFEKNLDVKVLPGTRLIEIDYTSSDPKVAATVVNHLIRGLTDYTFQTKMASTSEAAGWLTGQLADLRKQSEDEQEKLAALQKQTGIFSYGTDNQGREQVYSDVLDQLQQSTAALSAADSNRILKEAVYKAVKSGNAELISELSGNSAAGTGPAVNTALNLIQNLRLQQSTLETEIASAEKHYGPAYPRMAELRASLDKTNQSIADEVTRVSERAKTDYDVAQQTENEVRARYEANRRAADQLKDKTIDYSILREEATQSRNLYEDLLRKLKEAGVLQGLKASDITVVDPGRVPAKPKKPNVPLYMAIAAAAGLLLGFAGTLVAEAVDHRIQTIEQVERLLGAPLVGILPKYGKDRNELDSLRQVRTLDAPRSAYSEAVRGLRATLVPARSTAEPPRVVVVTSASPEEGKSLTVKNLAVSVAQQGKRVLLLDADLRRPADQKGVEFSGKHGLSQLLSGEDAAASIVQVDGMANLFVLPAGPVPNNPSELLSSAKMGKLISELRTQFDLILIDTPPVLPVVDALILCELADSTLLVARHGVTPQASLKRAYQTLLTRTPRSQIGIVLNGVTMNSDAYYSYYGQKTAHYYMENVNETA</sequence>
<evidence type="ECO:0000256" key="7">
    <source>
        <dbReference type="ARBA" id="ARBA00022840"/>
    </source>
</evidence>
<gene>
    <name evidence="13" type="ORF">HNQ77_002021</name>
</gene>
<comment type="catalytic activity">
    <reaction evidence="9">
        <text>L-tyrosyl-[protein] + ATP = O-phospho-L-tyrosyl-[protein] + ADP + H(+)</text>
        <dbReference type="Rhea" id="RHEA:10596"/>
        <dbReference type="Rhea" id="RHEA-COMP:10136"/>
        <dbReference type="Rhea" id="RHEA-COMP:20101"/>
        <dbReference type="ChEBI" id="CHEBI:15378"/>
        <dbReference type="ChEBI" id="CHEBI:30616"/>
        <dbReference type="ChEBI" id="CHEBI:46858"/>
        <dbReference type="ChEBI" id="CHEBI:61978"/>
        <dbReference type="ChEBI" id="CHEBI:456216"/>
        <dbReference type="EC" id="2.7.10.2"/>
    </reaction>
</comment>
<keyword evidence="10" id="KW-1133">Transmembrane helix</keyword>
<evidence type="ECO:0000256" key="2">
    <source>
        <dbReference type="ARBA" id="ARBA00008883"/>
    </source>
</evidence>
<evidence type="ECO:0000256" key="9">
    <source>
        <dbReference type="ARBA" id="ARBA00051245"/>
    </source>
</evidence>
<dbReference type="GO" id="GO:0005524">
    <property type="term" value="F:ATP binding"/>
    <property type="evidence" value="ECO:0007669"/>
    <property type="project" value="UniProtKB-KW"/>
</dbReference>
<keyword evidence="10" id="KW-0472">Membrane</keyword>
<evidence type="ECO:0000256" key="8">
    <source>
        <dbReference type="ARBA" id="ARBA00023137"/>
    </source>
</evidence>
<feature type="transmembrane region" description="Helical" evidence="10">
    <location>
        <begin position="463"/>
        <end position="485"/>
    </location>
</feature>
<protein>
    <recommendedName>
        <fullName evidence="3">non-specific protein-tyrosine kinase</fullName>
        <ecNumber evidence="3">2.7.10.2</ecNumber>
    </recommendedName>
</protein>
<dbReference type="Gene3D" id="3.40.50.300">
    <property type="entry name" value="P-loop containing nucleotide triphosphate hydrolases"/>
    <property type="match status" value="1"/>
</dbReference>
<evidence type="ECO:0000256" key="5">
    <source>
        <dbReference type="ARBA" id="ARBA00022741"/>
    </source>
</evidence>
<evidence type="ECO:0000259" key="11">
    <source>
        <dbReference type="Pfam" id="PF13614"/>
    </source>
</evidence>
<comment type="similarity">
    <text evidence="1">Belongs to the CpsD/CapB family.</text>
</comment>
<dbReference type="InterPro" id="IPR005702">
    <property type="entry name" value="Wzc-like_C"/>
</dbReference>
<feature type="domain" description="Tyrosine-protein kinase G-rich" evidence="12">
    <location>
        <begin position="414"/>
        <end position="484"/>
    </location>
</feature>
<evidence type="ECO:0000313" key="14">
    <source>
        <dbReference type="Proteomes" id="UP000538666"/>
    </source>
</evidence>
<dbReference type="InterPro" id="IPR032807">
    <property type="entry name" value="GNVR"/>
</dbReference>
<dbReference type="GO" id="GO:0004715">
    <property type="term" value="F:non-membrane spanning protein tyrosine kinase activity"/>
    <property type="evidence" value="ECO:0007669"/>
    <property type="project" value="UniProtKB-EC"/>
</dbReference>
<keyword evidence="5" id="KW-0547">Nucleotide-binding</keyword>
<feature type="domain" description="AAA" evidence="11">
    <location>
        <begin position="570"/>
        <end position="696"/>
    </location>
</feature>
<comment type="caution">
    <text evidence="13">The sequence shown here is derived from an EMBL/GenBank/DDBJ whole genome shotgun (WGS) entry which is preliminary data.</text>
</comment>
<dbReference type="SUPFAM" id="SSF52540">
    <property type="entry name" value="P-loop containing nucleoside triphosphate hydrolases"/>
    <property type="match status" value="1"/>
</dbReference>
<name>A0A841JWG5_9BACT</name>
<dbReference type="EC" id="2.7.10.2" evidence="3"/>
<dbReference type="OrthoDB" id="9794577at2"/>
<keyword evidence="8" id="KW-0829">Tyrosine-protein kinase</keyword>
<dbReference type="InterPro" id="IPR025669">
    <property type="entry name" value="AAA_dom"/>
</dbReference>
<dbReference type="PANTHER" id="PTHR32309:SF13">
    <property type="entry name" value="FERRIC ENTEROBACTIN TRANSPORT PROTEIN FEPE"/>
    <property type="match status" value="1"/>
</dbReference>
<accession>A0A841JWG5</accession>
<dbReference type="RefSeq" id="WP_050059250.1">
    <property type="nucleotide sequence ID" value="NZ_JACHEK010000004.1"/>
</dbReference>
<dbReference type="AlphaFoldDB" id="A0A841JWG5"/>
<dbReference type="FunFam" id="3.40.50.300:FF:000527">
    <property type="entry name" value="Tyrosine-protein kinase etk"/>
    <property type="match status" value="1"/>
</dbReference>
<dbReference type="EMBL" id="JACHEK010000004">
    <property type="protein sequence ID" value="MBB6144069.1"/>
    <property type="molecule type" value="Genomic_DNA"/>
</dbReference>
<dbReference type="GO" id="GO:0042802">
    <property type="term" value="F:identical protein binding"/>
    <property type="evidence" value="ECO:0007669"/>
    <property type="project" value="UniProtKB-ARBA"/>
</dbReference>
<reference evidence="13 14" key="1">
    <citation type="submission" date="2020-08" db="EMBL/GenBank/DDBJ databases">
        <title>Genomic Encyclopedia of Type Strains, Phase IV (KMG-IV): sequencing the most valuable type-strain genomes for metagenomic binning, comparative biology and taxonomic classification.</title>
        <authorList>
            <person name="Goeker M."/>
        </authorList>
    </citation>
    <scope>NUCLEOTIDE SEQUENCE [LARGE SCALE GENOMIC DNA]</scope>
    <source>
        <strain evidence="13 14">DSM 103733</strain>
    </source>
</reference>
<dbReference type="InterPro" id="IPR050445">
    <property type="entry name" value="Bact_polysacc_biosynth/exp"/>
</dbReference>
<dbReference type="NCBIfam" id="TIGR01007">
    <property type="entry name" value="eps_fam"/>
    <property type="match status" value="1"/>
</dbReference>
<dbReference type="InterPro" id="IPR027417">
    <property type="entry name" value="P-loop_NTPase"/>
</dbReference>
<dbReference type="PANTHER" id="PTHR32309">
    <property type="entry name" value="TYROSINE-PROTEIN KINASE"/>
    <property type="match status" value="1"/>
</dbReference>
<evidence type="ECO:0000256" key="10">
    <source>
        <dbReference type="SAM" id="Phobius"/>
    </source>
</evidence>
<dbReference type="Proteomes" id="UP000538666">
    <property type="component" value="Unassembled WGS sequence"/>
</dbReference>
<keyword evidence="6" id="KW-0418">Kinase</keyword>
<dbReference type="Pfam" id="PF13807">
    <property type="entry name" value="GNVR"/>
    <property type="match status" value="1"/>
</dbReference>
<evidence type="ECO:0000259" key="12">
    <source>
        <dbReference type="Pfam" id="PF13807"/>
    </source>
</evidence>
<evidence type="ECO:0000256" key="4">
    <source>
        <dbReference type="ARBA" id="ARBA00022679"/>
    </source>
</evidence>
<feature type="transmembrane region" description="Helical" evidence="10">
    <location>
        <begin position="31"/>
        <end position="49"/>
    </location>
</feature>
<keyword evidence="14" id="KW-1185">Reference proteome</keyword>
<keyword evidence="4" id="KW-0808">Transferase</keyword>
<keyword evidence="7" id="KW-0067">ATP-binding</keyword>
<dbReference type="GO" id="GO:0005886">
    <property type="term" value="C:plasma membrane"/>
    <property type="evidence" value="ECO:0007669"/>
    <property type="project" value="TreeGrafter"/>
</dbReference>